<keyword evidence="2" id="KW-0812">Transmembrane</keyword>
<evidence type="ECO:0000256" key="3">
    <source>
        <dbReference type="SAM" id="SignalP"/>
    </source>
</evidence>
<evidence type="ECO:0000313" key="4">
    <source>
        <dbReference type="EMBL" id="SPT54369.1"/>
    </source>
</evidence>
<evidence type="ECO:0000313" key="5">
    <source>
        <dbReference type="Proteomes" id="UP000250006"/>
    </source>
</evidence>
<feature type="compositionally biased region" description="Low complexity" evidence="1">
    <location>
        <begin position="372"/>
        <end position="389"/>
    </location>
</feature>
<evidence type="ECO:0000256" key="2">
    <source>
        <dbReference type="SAM" id="Phobius"/>
    </source>
</evidence>
<accession>A0ABY1VQZ5</accession>
<feature type="region of interest" description="Disordered" evidence="1">
    <location>
        <begin position="359"/>
        <end position="500"/>
    </location>
</feature>
<keyword evidence="3" id="KW-0732">Signal</keyword>
<feature type="compositionally biased region" description="Low complexity" evidence="1">
    <location>
        <begin position="408"/>
        <end position="421"/>
    </location>
</feature>
<keyword evidence="2" id="KW-1133">Transmembrane helix</keyword>
<feature type="compositionally biased region" description="Low complexity" evidence="1">
    <location>
        <begin position="428"/>
        <end position="454"/>
    </location>
</feature>
<name>A0ABY1VQZ5_9ACTO</name>
<feature type="transmembrane region" description="Helical" evidence="2">
    <location>
        <begin position="497"/>
        <end position="521"/>
    </location>
</feature>
<protein>
    <submittedName>
        <fullName evidence="4">Ribonucleases G and E</fullName>
    </submittedName>
</protein>
<feature type="signal peptide" evidence="3">
    <location>
        <begin position="1"/>
        <end position="33"/>
    </location>
</feature>
<feature type="compositionally biased region" description="Low complexity" evidence="1">
    <location>
        <begin position="474"/>
        <end position="490"/>
    </location>
</feature>
<sequence>MRLTPTARRLAAGLTVGAMVLVPAIAGSQAVSAEITVEPAGPKCDGITATGPEWDAYQAARAAQADAKVQYAKGSLGFFQKNGAADAVTALTSGEFVGDTHIGQSGDATDLKLMLESLKWIPVSSHLRNDDPARTDPGIAALRGVPQEGASMAELQVTDRLMAVAQYSANHQAAIEGLEHVVNDQAAENLAASWSSVGPNMYMRHSDSGNPLGPYQGWWFDEKDVWDTQTAGMTQAQRDAWLADESNHIYTLSSGEQTAAKTNFGHVGHYLTLADANSGARMTHTGFAIAESSSTGSFGAYASQTFSAGNWPAGSAWAPKAGEQTFTVTEYTNRLKAYVDQIDPAVHQANVDRTCEALLGSLKPTPSPSSSPSPSATPSATPTAPATAEPTPPATAAPSPSAEPKPTAPATATPTAPATAEPAPPATAAPSASAQPSATPSMSPAPTVTATPSPSAEPAPSPTTGQSQPKAKLNTSTNPPKPNTPKSSTPKPKKSGLAATGAGAQVLLPLAGGMVLAGAAVRRRRQA</sequence>
<keyword evidence="5" id="KW-1185">Reference proteome</keyword>
<dbReference type="Proteomes" id="UP000250006">
    <property type="component" value="Unassembled WGS sequence"/>
</dbReference>
<comment type="caution">
    <text evidence="4">The sequence shown here is derived from an EMBL/GenBank/DDBJ whole genome shotgun (WGS) entry which is preliminary data.</text>
</comment>
<evidence type="ECO:0000256" key="1">
    <source>
        <dbReference type="SAM" id="MobiDB-lite"/>
    </source>
</evidence>
<dbReference type="EMBL" id="UAPQ01000011">
    <property type="protein sequence ID" value="SPT54369.1"/>
    <property type="molecule type" value="Genomic_DNA"/>
</dbReference>
<feature type="compositionally biased region" description="Pro residues" evidence="1">
    <location>
        <begin position="390"/>
        <end position="407"/>
    </location>
</feature>
<organism evidence="4 5">
    <name type="scientific">Actinomyces bovis</name>
    <dbReference type="NCBI Taxonomy" id="1658"/>
    <lineage>
        <taxon>Bacteria</taxon>
        <taxon>Bacillati</taxon>
        <taxon>Actinomycetota</taxon>
        <taxon>Actinomycetes</taxon>
        <taxon>Actinomycetales</taxon>
        <taxon>Actinomycetaceae</taxon>
        <taxon>Actinomyces</taxon>
    </lineage>
</organism>
<keyword evidence="2" id="KW-0472">Membrane</keyword>
<feature type="chain" id="PRO_5045738676" evidence="3">
    <location>
        <begin position="34"/>
        <end position="527"/>
    </location>
</feature>
<dbReference type="RefSeq" id="WP_126622382.1">
    <property type="nucleotide sequence ID" value="NZ_UAPQ01000011.1"/>
</dbReference>
<reference evidence="4 5" key="1">
    <citation type="submission" date="2018-06" db="EMBL/GenBank/DDBJ databases">
        <authorList>
            <consortium name="Pathogen Informatics"/>
            <person name="Doyle S."/>
        </authorList>
    </citation>
    <scope>NUCLEOTIDE SEQUENCE [LARGE SCALE GENOMIC DNA]</scope>
    <source>
        <strain evidence="4 5">NCTC11535</strain>
    </source>
</reference>
<gene>
    <name evidence="4" type="ORF">NCTC11535_02083</name>
</gene>
<proteinExistence type="predicted"/>